<accession>A0A2G6E145</accession>
<dbReference type="EMBL" id="PDPS01000054">
    <property type="protein sequence ID" value="PID55632.1"/>
    <property type="molecule type" value="Genomic_DNA"/>
</dbReference>
<dbReference type="Proteomes" id="UP000229740">
    <property type="component" value="Unassembled WGS sequence"/>
</dbReference>
<evidence type="ECO:0000313" key="2">
    <source>
        <dbReference type="EMBL" id="PID55632.1"/>
    </source>
</evidence>
<sequence>MEITIPITNWKSAILVVGLVVLAFCTHHVIYYYNPKLDETITALQSDDPAAIAQALLESSDLDMAKGHKLIPYILPLLSDKRLVTEHAAQEMTHKIQSSPGAIPGMGAHLNGIPTVGFSAAMTIQALVIVDTFHTRWIGGKAKERIISYVTQEIDPDDEYSISNALAAVGHIHSRRLLPFWFQCLAIESESIRIQALSGLTYYIYDRTHGLFTWKPEKEISQSMAGTLKACLEDPSPYIRQEAEDVIRQLKTAGFSLRDE</sequence>
<proteinExistence type="predicted"/>
<reference evidence="2 3" key="1">
    <citation type="submission" date="2017-10" db="EMBL/GenBank/DDBJ databases">
        <title>Novel microbial diversity and functional potential in the marine mammal oral microbiome.</title>
        <authorList>
            <person name="Dudek N.K."/>
            <person name="Sun C.L."/>
            <person name="Burstein D."/>
            <person name="Kantor R.S."/>
            <person name="Aliaga Goltsman D.S."/>
            <person name="Bik E.M."/>
            <person name="Thomas B.C."/>
            <person name="Banfield J.F."/>
            <person name="Relman D.A."/>
        </authorList>
    </citation>
    <scope>NUCLEOTIDE SEQUENCE [LARGE SCALE GENOMIC DNA]</scope>
    <source>
        <strain evidence="2">DOLZORAL124_49_17</strain>
    </source>
</reference>
<keyword evidence="1" id="KW-0472">Membrane</keyword>
<keyword evidence="1" id="KW-1133">Transmembrane helix</keyword>
<evidence type="ECO:0008006" key="4">
    <source>
        <dbReference type="Google" id="ProtNLM"/>
    </source>
</evidence>
<dbReference type="AlphaFoldDB" id="A0A2G6E145"/>
<dbReference type="InterPro" id="IPR016024">
    <property type="entry name" value="ARM-type_fold"/>
</dbReference>
<keyword evidence="1" id="KW-0812">Transmembrane</keyword>
<evidence type="ECO:0000256" key="1">
    <source>
        <dbReference type="SAM" id="Phobius"/>
    </source>
</evidence>
<evidence type="ECO:0000313" key="3">
    <source>
        <dbReference type="Proteomes" id="UP000229740"/>
    </source>
</evidence>
<gene>
    <name evidence="2" type="ORF">CSB45_15065</name>
</gene>
<protein>
    <recommendedName>
        <fullName evidence="4">HEAT repeat domain-containing protein</fullName>
    </recommendedName>
</protein>
<name>A0A2G6E145_9BACT</name>
<feature type="transmembrane region" description="Helical" evidence="1">
    <location>
        <begin position="12"/>
        <end position="33"/>
    </location>
</feature>
<organism evidence="2 3">
    <name type="scientific">candidate division KSB3 bacterium</name>
    <dbReference type="NCBI Taxonomy" id="2044937"/>
    <lineage>
        <taxon>Bacteria</taxon>
        <taxon>candidate division KSB3</taxon>
    </lineage>
</organism>
<comment type="caution">
    <text evidence="2">The sequence shown here is derived from an EMBL/GenBank/DDBJ whole genome shotgun (WGS) entry which is preliminary data.</text>
</comment>
<dbReference type="SUPFAM" id="SSF48371">
    <property type="entry name" value="ARM repeat"/>
    <property type="match status" value="1"/>
</dbReference>
<dbReference type="Gene3D" id="1.25.10.10">
    <property type="entry name" value="Leucine-rich Repeat Variant"/>
    <property type="match status" value="1"/>
</dbReference>
<dbReference type="InterPro" id="IPR011989">
    <property type="entry name" value="ARM-like"/>
</dbReference>